<gene>
    <name evidence="2" type="ORF">GCM10018772_10920</name>
</gene>
<dbReference type="RefSeq" id="WP_190202955.1">
    <property type="nucleotide sequence ID" value="NZ_BNBI01000002.1"/>
</dbReference>
<keyword evidence="3" id="KW-1185">Reference proteome</keyword>
<dbReference type="Proteomes" id="UP000630718">
    <property type="component" value="Unassembled WGS sequence"/>
</dbReference>
<evidence type="ECO:0000313" key="2">
    <source>
        <dbReference type="EMBL" id="GHE89042.1"/>
    </source>
</evidence>
<reference evidence="2" key="1">
    <citation type="journal article" date="2014" name="Int. J. Syst. Evol. Microbiol.">
        <title>Complete genome sequence of Corynebacterium casei LMG S-19264T (=DSM 44701T), isolated from a smear-ripened cheese.</title>
        <authorList>
            <consortium name="US DOE Joint Genome Institute (JGI-PGF)"/>
            <person name="Walter F."/>
            <person name="Albersmeier A."/>
            <person name="Kalinowski J."/>
            <person name="Ruckert C."/>
        </authorList>
    </citation>
    <scope>NUCLEOTIDE SEQUENCE</scope>
    <source>
        <strain evidence="2">JCM 4477</strain>
    </source>
</reference>
<comment type="caution">
    <text evidence="2">The sequence shown here is derived from an EMBL/GenBank/DDBJ whole genome shotgun (WGS) entry which is preliminary data.</text>
</comment>
<feature type="transmembrane region" description="Helical" evidence="1">
    <location>
        <begin position="15"/>
        <end position="32"/>
    </location>
</feature>
<dbReference type="EMBL" id="BNBI01000002">
    <property type="protein sequence ID" value="GHE89042.1"/>
    <property type="molecule type" value="Genomic_DNA"/>
</dbReference>
<protein>
    <submittedName>
        <fullName evidence="2">Uncharacterized protein</fullName>
    </submittedName>
</protein>
<keyword evidence="1" id="KW-1133">Transmembrane helix</keyword>
<name>A0A919A6Y7_9ACTN</name>
<evidence type="ECO:0000256" key="1">
    <source>
        <dbReference type="SAM" id="Phobius"/>
    </source>
</evidence>
<organism evidence="2 3">
    <name type="scientific">Streptomyces fumanus</name>
    <dbReference type="NCBI Taxonomy" id="67302"/>
    <lineage>
        <taxon>Bacteria</taxon>
        <taxon>Bacillati</taxon>
        <taxon>Actinomycetota</taxon>
        <taxon>Actinomycetes</taxon>
        <taxon>Kitasatosporales</taxon>
        <taxon>Streptomycetaceae</taxon>
        <taxon>Streptomyces</taxon>
    </lineage>
</organism>
<keyword evidence="1" id="KW-0472">Membrane</keyword>
<proteinExistence type="predicted"/>
<reference evidence="2" key="2">
    <citation type="submission" date="2020-09" db="EMBL/GenBank/DDBJ databases">
        <authorList>
            <person name="Sun Q."/>
            <person name="Ohkuma M."/>
        </authorList>
    </citation>
    <scope>NUCLEOTIDE SEQUENCE</scope>
    <source>
        <strain evidence="2">JCM 4477</strain>
    </source>
</reference>
<sequence>MQWYEAAQLSSPGEYFRTAAFCLVVAVTLIAMGRHQRRTGRSVFTPDTPVRVGNALFPEAPPRKSRRVTGRIFLYFGWFLVLGVVINLINGIRATRS</sequence>
<keyword evidence="1" id="KW-0812">Transmembrane</keyword>
<evidence type="ECO:0000313" key="3">
    <source>
        <dbReference type="Proteomes" id="UP000630718"/>
    </source>
</evidence>
<accession>A0A919A6Y7</accession>
<dbReference type="AlphaFoldDB" id="A0A919A6Y7"/>
<feature type="transmembrane region" description="Helical" evidence="1">
    <location>
        <begin position="72"/>
        <end position="92"/>
    </location>
</feature>